<accession>H3GU48</accession>
<dbReference type="VEuPathDB" id="FungiDB:KRP23_11140"/>
<dbReference type="CDD" id="cd00257">
    <property type="entry name" value="beta-trefoil_FSCN-like"/>
    <property type="match status" value="1"/>
</dbReference>
<dbReference type="EnsemblProtists" id="Phyra80724">
    <property type="protein sequence ID" value="Phyra80724"/>
    <property type="gene ID" value="Phyra80724"/>
</dbReference>
<organism evidence="1 2">
    <name type="scientific">Phytophthora ramorum</name>
    <name type="common">Sudden oak death agent</name>
    <dbReference type="NCBI Taxonomy" id="164328"/>
    <lineage>
        <taxon>Eukaryota</taxon>
        <taxon>Sar</taxon>
        <taxon>Stramenopiles</taxon>
        <taxon>Oomycota</taxon>
        <taxon>Peronosporomycetes</taxon>
        <taxon>Peronosporales</taxon>
        <taxon>Peronosporaceae</taxon>
        <taxon>Phytophthora</taxon>
    </lineage>
</organism>
<keyword evidence="2" id="KW-1185">Reference proteome</keyword>
<dbReference type="SUPFAM" id="SSF50405">
    <property type="entry name" value="Actin-crosslinking proteins"/>
    <property type="match status" value="1"/>
</dbReference>
<sequence>MDLSNVPFDVPIILQSVRKGSNLQNPVGSNLARCLVDNRDLYEQLTLRRVQGDKISLKAAHNGRCLQVLASGECIFVAKEPGHSELFTVETDSTGCLYLVSCHTGKVLQCDDKNVVKCANHNRRGFEAWRILEPRVGVTNRQEQAAPDKTHALVGRERQDFVLVLVKYGKSADEIEQIVTRLFDAPAAATLSSTSAYAVPVDKAYDR</sequence>
<reference evidence="2" key="1">
    <citation type="journal article" date="2006" name="Science">
        <title>Phytophthora genome sequences uncover evolutionary origins and mechanisms of pathogenesis.</title>
        <authorList>
            <person name="Tyler B.M."/>
            <person name="Tripathy S."/>
            <person name="Zhang X."/>
            <person name="Dehal P."/>
            <person name="Jiang R.H."/>
            <person name="Aerts A."/>
            <person name="Arredondo F.D."/>
            <person name="Baxter L."/>
            <person name="Bensasson D."/>
            <person name="Beynon J.L."/>
            <person name="Chapman J."/>
            <person name="Damasceno C.M."/>
            <person name="Dorrance A.E."/>
            <person name="Dou D."/>
            <person name="Dickerman A.W."/>
            <person name="Dubchak I.L."/>
            <person name="Garbelotto M."/>
            <person name="Gijzen M."/>
            <person name="Gordon S.G."/>
            <person name="Govers F."/>
            <person name="Grunwald N.J."/>
            <person name="Huang W."/>
            <person name="Ivors K.L."/>
            <person name="Jones R.W."/>
            <person name="Kamoun S."/>
            <person name="Krampis K."/>
            <person name="Lamour K.H."/>
            <person name="Lee M.K."/>
            <person name="McDonald W.H."/>
            <person name="Medina M."/>
            <person name="Meijer H.J."/>
            <person name="Nordberg E.K."/>
            <person name="Maclean D.J."/>
            <person name="Ospina-Giraldo M.D."/>
            <person name="Morris P.F."/>
            <person name="Phuntumart V."/>
            <person name="Putnam N.H."/>
            <person name="Rash S."/>
            <person name="Rose J.K."/>
            <person name="Sakihama Y."/>
            <person name="Salamov A.A."/>
            <person name="Savidor A."/>
            <person name="Scheuring C.F."/>
            <person name="Smith B.M."/>
            <person name="Sobral B.W."/>
            <person name="Terry A."/>
            <person name="Torto-Alalibo T.A."/>
            <person name="Win J."/>
            <person name="Xu Z."/>
            <person name="Zhang H."/>
            <person name="Grigoriev I.V."/>
            <person name="Rokhsar D.S."/>
            <person name="Boore J.L."/>
        </authorList>
    </citation>
    <scope>NUCLEOTIDE SEQUENCE [LARGE SCALE GENOMIC DNA]</scope>
    <source>
        <strain evidence="2">Pr102</strain>
    </source>
</reference>
<dbReference type="InParanoid" id="H3GU48"/>
<dbReference type="eggNOG" id="ENOG502SMF1">
    <property type="taxonomic scope" value="Eukaryota"/>
</dbReference>
<dbReference type="Gene3D" id="2.80.10.50">
    <property type="match status" value="1"/>
</dbReference>
<evidence type="ECO:0000313" key="2">
    <source>
        <dbReference type="Proteomes" id="UP000005238"/>
    </source>
</evidence>
<dbReference type="Proteomes" id="UP000005238">
    <property type="component" value="Unassembled WGS sequence"/>
</dbReference>
<dbReference type="AlphaFoldDB" id="H3GU48"/>
<proteinExistence type="predicted"/>
<protein>
    <submittedName>
        <fullName evidence="1">Uncharacterized protein</fullName>
    </submittedName>
</protein>
<dbReference type="OMA" id="CLVDNRD"/>
<dbReference type="HOGENOM" id="CLU_092621_0_0_1"/>
<dbReference type="InterPro" id="IPR008999">
    <property type="entry name" value="Actin-crosslinking"/>
</dbReference>
<name>H3GU48_PHYRM</name>
<dbReference type="EMBL" id="DS566048">
    <property type="status" value="NOT_ANNOTATED_CDS"/>
    <property type="molecule type" value="Genomic_DNA"/>
</dbReference>
<evidence type="ECO:0000313" key="1">
    <source>
        <dbReference type="EnsemblProtists" id="Phyra80724"/>
    </source>
</evidence>
<dbReference type="VEuPathDB" id="FungiDB:KRP22_11631"/>
<reference evidence="1" key="2">
    <citation type="submission" date="2015-06" db="UniProtKB">
        <authorList>
            <consortium name="EnsemblProtists"/>
        </authorList>
    </citation>
    <scope>IDENTIFICATION</scope>
    <source>
        <strain evidence="1">Pr102</strain>
    </source>
</reference>